<gene>
    <name evidence="2" type="ORF">OEZ85_014242</name>
</gene>
<dbReference type="InterPro" id="IPR001932">
    <property type="entry name" value="PPM-type_phosphatase-like_dom"/>
</dbReference>
<evidence type="ECO:0000313" key="2">
    <source>
        <dbReference type="EMBL" id="WIA17384.1"/>
    </source>
</evidence>
<organism evidence="2 3">
    <name type="scientific">Tetradesmus obliquus</name>
    <name type="common">Green alga</name>
    <name type="synonym">Acutodesmus obliquus</name>
    <dbReference type="NCBI Taxonomy" id="3088"/>
    <lineage>
        <taxon>Eukaryota</taxon>
        <taxon>Viridiplantae</taxon>
        <taxon>Chlorophyta</taxon>
        <taxon>core chlorophytes</taxon>
        <taxon>Chlorophyceae</taxon>
        <taxon>CS clade</taxon>
        <taxon>Sphaeropleales</taxon>
        <taxon>Scenedesmaceae</taxon>
        <taxon>Tetradesmus</taxon>
    </lineage>
</organism>
<dbReference type="Gene3D" id="3.60.40.10">
    <property type="entry name" value="PPM-type phosphatase domain"/>
    <property type="match status" value="1"/>
</dbReference>
<proteinExistence type="predicted"/>
<name>A0ABY8U7L7_TETOB</name>
<dbReference type="PANTHER" id="PTHR13832:SF827">
    <property type="entry name" value="PROTEIN PHOSPHATASE 1L"/>
    <property type="match status" value="1"/>
</dbReference>
<dbReference type="InterPro" id="IPR015655">
    <property type="entry name" value="PP2C"/>
</dbReference>
<dbReference type="SMART" id="SM00332">
    <property type="entry name" value="PP2Cc"/>
    <property type="match status" value="1"/>
</dbReference>
<reference evidence="2 3" key="1">
    <citation type="submission" date="2023-05" db="EMBL/GenBank/DDBJ databases">
        <title>A 100% complete, gapless, phased diploid assembly of the Scenedesmus obliquus UTEX 3031 genome.</title>
        <authorList>
            <person name="Biondi T.C."/>
            <person name="Hanschen E.R."/>
            <person name="Kwon T."/>
            <person name="Eng W."/>
            <person name="Kruse C.P.S."/>
            <person name="Koehler S.I."/>
            <person name="Kunde Y."/>
            <person name="Gleasner C.D."/>
            <person name="You Mak K.T."/>
            <person name="Polle J."/>
            <person name="Hovde B.T."/>
            <person name="Starkenburg S.R."/>
        </authorList>
    </citation>
    <scope>NUCLEOTIDE SEQUENCE [LARGE SCALE GENOMIC DNA]</scope>
    <source>
        <strain evidence="2 3">DOE0152z</strain>
    </source>
</reference>
<evidence type="ECO:0000259" key="1">
    <source>
        <dbReference type="PROSITE" id="PS51746"/>
    </source>
</evidence>
<dbReference type="EMBL" id="CP126215">
    <property type="protein sequence ID" value="WIA17384.1"/>
    <property type="molecule type" value="Genomic_DNA"/>
</dbReference>
<keyword evidence="3" id="KW-1185">Reference proteome</keyword>
<dbReference type="PROSITE" id="PS51746">
    <property type="entry name" value="PPM_2"/>
    <property type="match status" value="1"/>
</dbReference>
<protein>
    <recommendedName>
        <fullName evidence="1">PPM-type phosphatase domain-containing protein</fullName>
    </recommendedName>
</protein>
<dbReference type="PANTHER" id="PTHR13832">
    <property type="entry name" value="PROTEIN PHOSPHATASE 2C"/>
    <property type="match status" value="1"/>
</dbReference>
<dbReference type="InterPro" id="IPR036457">
    <property type="entry name" value="PPM-type-like_dom_sf"/>
</dbReference>
<accession>A0ABY8U7L7</accession>
<feature type="domain" description="PPM-type phosphatase" evidence="1">
    <location>
        <begin position="32"/>
        <end position="376"/>
    </location>
</feature>
<sequence length="663" mass="66500">MLMELVCIRPGYIWPAQVLQSEHQLPLCSDEGIAFCAGTAGRQLAGLFSGCGPAGADVAVVSSQILAGALAPQLLHDEQQTLAPAAALEAAFLQCHQQLLQLQPQQNPQANAGPGSTLDTATSGTAALLLSLDQSRSQLLVASAGLCTAVLARSSPAGGLTVLELTPRLALGHDPTETARLDAAGSSISYTQQAPPATAAAAATAATEEELQQASSSSSSVLQQQQAAVLTAPDGSVLHHVGASRLLGYSAATAAGVLPNPIVTAWRLTGSESFVVLGSPGLWQAMNPAEVVDYVAAALASGISSSSSSSSGPAAAAAAGKAAAAAAVSVGDLLTLEAQERLKLRLMDQLFGLVPGPAAPGAAGCVPDVSAVVLLLDGSSSLHRAAAAEQQQKMQQELAGISRACRSNAEAQALQALWSASCFCCDRDRAGPPAPALSSLLPALSITGHCWPSSVWPAASSITVPQTLLLQQQHGKAIAATAELPADASSGTSAAAAAAAAAGDGEACHSAALSTSAVSDDSSGRLSLVDAAVAAGILKVEDAPAAAAAAAAAAGGSSSSNAQPATASHIVSCGRGSSTRAAAFALSSRLSCELDLSHDHGGSCGSCGCLAGECSNSSMTSPSMQQQQQGEQQTMILHKAQQQPEPHWQHAATEPVLYFLWWR</sequence>
<evidence type="ECO:0000313" key="3">
    <source>
        <dbReference type="Proteomes" id="UP001244341"/>
    </source>
</evidence>
<dbReference type="Proteomes" id="UP001244341">
    <property type="component" value="Chromosome 8b"/>
</dbReference>
<dbReference type="SUPFAM" id="SSF81606">
    <property type="entry name" value="PP2C-like"/>
    <property type="match status" value="1"/>
</dbReference>
<dbReference type="Pfam" id="PF00481">
    <property type="entry name" value="PP2C"/>
    <property type="match status" value="1"/>
</dbReference>